<feature type="non-terminal residue" evidence="2">
    <location>
        <position position="36"/>
    </location>
</feature>
<proteinExistence type="predicted"/>
<comment type="caution">
    <text evidence="2">The sequence shown here is derived from an EMBL/GenBank/DDBJ whole genome shotgun (WGS) entry which is preliminary data.</text>
</comment>
<keyword evidence="2" id="KW-0969">Cilium</keyword>
<organism evidence="2 3">
    <name type="scientific">Paraburkholderia solitsugae</name>
    <dbReference type="NCBI Taxonomy" id="2675748"/>
    <lineage>
        <taxon>Bacteria</taxon>
        <taxon>Pseudomonadati</taxon>
        <taxon>Pseudomonadota</taxon>
        <taxon>Betaproteobacteria</taxon>
        <taxon>Burkholderiales</taxon>
        <taxon>Burkholderiaceae</taxon>
        <taxon>Paraburkholderia</taxon>
    </lineage>
</organism>
<dbReference type="Proteomes" id="UP000652198">
    <property type="component" value="Unassembled WGS sequence"/>
</dbReference>
<accession>A0ABX2BQH9</accession>
<evidence type="ECO:0000313" key="3">
    <source>
        <dbReference type="Proteomes" id="UP000652198"/>
    </source>
</evidence>
<protein>
    <submittedName>
        <fullName evidence="2">Flagellar basal body L-ring protein FlgH</fullName>
    </submittedName>
</protein>
<keyword evidence="3" id="KW-1185">Reference proteome</keyword>
<keyword evidence="2" id="KW-0966">Cell projection</keyword>
<feature type="chain" id="PRO_5045225047" evidence="1">
    <location>
        <begin position="21"/>
        <end position="36"/>
    </location>
</feature>
<gene>
    <name evidence="2" type="ORF">GNZ12_17945</name>
</gene>
<feature type="signal peptide" evidence="1">
    <location>
        <begin position="1"/>
        <end position="20"/>
    </location>
</feature>
<dbReference type="EMBL" id="WOEY01000069">
    <property type="protein sequence ID" value="NPT43157.1"/>
    <property type="molecule type" value="Genomic_DNA"/>
</dbReference>
<reference evidence="2 3" key="1">
    <citation type="submission" date="2019-11" db="EMBL/GenBank/DDBJ databases">
        <title>Metabolism of dissolved organic matter in forest soils.</title>
        <authorList>
            <person name="Cyle K.T."/>
            <person name="Wilhelm R.C."/>
            <person name="Martinez C.E."/>
        </authorList>
    </citation>
    <scope>NUCLEOTIDE SEQUENCE [LARGE SCALE GENOMIC DNA]</scope>
    <source>
        <strain evidence="2 3">1N</strain>
    </source>
</reference>
<sequence>MTALRLTVALGAAACLAACASSQQPSIVETPMSPPL</sequence>
<keyword evidence="1" id="KW-0732">Signal</keyword>
<keyword evidence="2" id="KW-0282">Flagellum</keyword>
<evidence type="ECO:0000313" key="2">
    <source>
        <dbReference type="EMBL" id="NPT43157.1"/>
    </source>
</evidence>
<name>A0ABX2BQH9_9BURK</name>
<evidence type="ECO:0000256" key="1">
    <source>
        <dbReference type="SAM" id="SignalP"/>
    </source>
</evidence>